<evidence type="ECO:0000313" key="4">
    <source>
        <dbReference type="EMBL" id="MCF5631041.1"/>
    </source>
</evidence>
<comment type="caution">
    <text evidence="4">The sequence shown here is derived from an EMBL/GenBank/DDBJ whole genome shotgun (WGS) entry which is preliminary data.</text>
</comment>
<dbReference type="RefSeq" id="WP_236453364.1">
    <property type="nucleotide sequence ID" value="NZ_WKAE01000206.1"/>
</dbReference>
<gene>
    <name evidence="4" type="ORF">GIV53_17360</name>
</gene>
<dbReference type="InterPro" id="IPR001789">
    <property type="entry name" value="Sig_transdc_resp-reg_receiver"/>
</dbReference>
<dbReference type="PROSITE" id="PS50110">
    <property type="entry name" value="RESPONSE_REGULATORY"/>
    <property type="match status" value="1"/>
</dbReference>
<evidence type="ECO:0000313" key="5">
    <source>
        <dbReference type="Proteomes" id="UP000814010"/>
    </source>
</evidence>
<dbReference type="Proteomes" id="UP000814010">
    <property type="component" value="Unassembled WGS sequence"/>
</dbReference>
<protein>
    <submittedName>
        <fullName evidence="4">Response regulator</fullName>
    </submittedName>
</protein>
<evidence type="ECO:0000259" key="3">
    <source>
        <dbReference type="PROSITE" id="PS50110"/>
    </source>
</evidence>
<feature type="domain" description="Response regulatory" evidence="3">
    <location>
        <begin position="8"/>
        <end position="75"/>
    </location>
</feature>
<dbReference type="SUPFAM" id="SSF52172">
    <property type="entry name" value="CheY-like"/>
    <property type="match status" value="1"/>
</dbReference>
<evidence type="ECO:0000256" key="2">
    <source>
        <dbReference type="PROSITE-ProRule" id="PRU00169"/>
    </source>
</evidence>
<dbReference type="Pfam" id="PF00072">
    <property type="entry name" value="Response_reg"/>
    <property type="match status" value="1"/>
</dbReference>
<organism evidence="4 5">
    <name type="scientific">Pseudomonas syringae</name>
    <dbReference type="NCBI Taxonomy" id="317"/>
    <lineage>
        <taxon>Bacteria</taxon>
        <taxon>Pseudomonadati</taxon>
        <taxon>Pseudomonadota</taxon>
        <taxon>Gammaproteobacteria</taxon>
        <taxon>Pseudomonadales</taxon>
        <taxon>Pseudomonadaceae</taxon>
        <taxon>Pseudomonas</taxon>
    </lineage>
</organism>
<dbReference type="PANTHER" id="PTHR44591">
    <property type="entry name" value="STRESS RESPONSE REGULATOR PROTEIN 1"/>
    <property type="match status" value="1"/>
</dbReference>
<feature type="modified residue" description="4-aspartylphosphate" evidence="2">
    <location>
        <position position="57"/>
    </location>
</feature>
<dbReference type="EMBL" id="WKAE01000206">
    <property type="protein sequence ID" value="MCF5631041.1"/>
    <property type="molecule type" value="Genomic_DNA"/>
</dbReference>
<reference evidence="4" key="1">
    <citation type="submission" date="2019-11" db="EMBL/GenBank/DDBJ databases">
        <title>Epiphytic Pseudomonas syringae from cherry orchards.</title>
        <authorList>
            <person name="Hulin M.T."/>
        </authorList>
    </citation>
    <scope>NUCLEOTIDE SEQUENCE</scope>
    <source>
        <strain evidence="4">PA-2-5E</strain>
    </source>
</reference>
<name>A0A9Q4FI33_PSESX</name>
<proteinExistence type="predicted"/>
<feature type="non-terminal residue" evidence="4">
    <location>
        <position position="75"/>
    </location>
</feature>
<dbReference type="Gene3D" id="3.40.50.2300">
    <property type="match status" value="1"/>
</dbReference>
<keyword evidence="1 2" id="KW-0597">Phosphoprotein</keyword>
<dbReference type="PANTHER" id="PTHR44591:SF3">
    <property type="entry name" value="RESPONSE REGULATORY DOMAIN-CONTAINING PROTEIN"/>
    <property type="match status" value="1"/>
</dbReference>
<dbReference type="GO" id="GO:0000160">
    <property type="term" value="P:phosphorelay signal transduction system"/>
    <property type="evidence" value="ECO:0007669"/>
    <property type="project" value="InterPro"/>
</dbReference>
<evidence type="ECO:0000256" key="1">
    <source>
        <dbReference type="ARBA" id="ARBA00022553"/>
    </source>
</evidence>
<dbReference type="AlphaFoldDB" id="A0A9Q4FI33"/>
<sequence>MLSEIQAKLLIVDDLPENLLALDALIKREDRIVFKALSADEALSLLLQHEFALAILDVQMPGMNGFELAEMMRST</sequence>
<dbReference type="InterPro" id="IPR011006">
    <property type="entry name" value="CheY-like_superfamily"/>
</dbReference>
<accession>A0A9Q4FI33</accession>
<dbReference type="InterPro" id="IPR050595">
    <property type="entry name" value="Bact_response_regulator"/>
</dbReference>